<dbReference type="Gene3D" id="3.30.2350.10">
    <property type="entry name" value="Pseudouridine synthase"/>
    <property type="match status" value="1"/>
</dbReference>
<keyword evidence="3" id="KW-0694">RNA-binding</keyword>
<accession>A0ABW3SPS8</accession>
<dbReference type="CDD" id="cd00165">
    <property type="entry name" value="S4"/>
    <property type="match status" value="1"/>
</dbReference>
<dbReference type="Pfam" id="PF00849">
    <property type="entry name" value="PseudoU_synth_2"/>
    <property type="match status" value="1"/>
</dbReference>
<dbReference type="RefSeq" id="WP_377523299.1">
    <property type="nucleotide sequence ID" value="NZ_JBHTLD010000026.1"/>
</dbReference>
<dbReference type="InterPro" id="IPR006145">
    <property type="entry name" value="PsdUridine_synth_RsuA/RluA"/>
</dbReference>
<dbReference type="SUPFAM" id="SSF55174">
    <property type="entry name" value="Alpha-L RNA-binding motif"/>
    <property type="match status" value="1"/>
</dbReference>
<protein>
    <recommendedName>
        <fullName evidence="4">Pseudouridine synthase</fullName>
        <ecNumber evidence="4">5.4.99.-</ecNumber>
    </recommendedName>
</protein>
<evidence type="ECO:0000259" key="5">
    <source>
        <dbReference type="SMART" id="SM00363"/>
    </source>
</evidence>
<dbReference type="EC" id="5.4.99.-" evidence="4"/>
<dbReference type="InterPro" id="IPR020103">
    <property type="entry name" value="PsdUridine_synth_cat_dom_sf"/>
</dbReference>
<dbReference type="CDD" id="cd02869">
    <property type="entry name" value="PseudoU_synth_RluA_like"/>
    <property type="match status" value="1"/>
</dbReference>
<dbReference type="Gene3D" id="3.10.290.10">
    <property type="entry name" value="RNA-binding S4 domain"/>
    <property type="match status" value="1"/>
</dbReference>
<evidence type="ECO:0000313" key="7">
    <source>
        <dbReference type="Proteomes" id="UP001597094"/>
    </source>
</evidence>
<dbReference type="PANTHER" id="PTHR21600:SF44">
    <property type="entry name" value="RIBOSOMAL LARGE SUBUNIT PSEUDOURIDINE SYNTHASE D"/>
    <property type="match status" value="1"/>
</dbReference>
<dbReference type="InterPro" id="IPR036986">
    <property type="entry name" value="S4_RNA-bd_sf"/>
</dbReference>
<comment type="catalytic activity">
    <reaction evidence="4">
        <text>a uridine in RNA = a pseudouridine in RNA</text>
        <dbReference type="Rhea" id="RHEA:48348"/>
        <dbReference type="Rhea" id="RHEA-COMP:12068"/>
        <dbReference type="Rhea" id="RHEA-COMP:12069"/>
        <dbReference type="ChEBI" id="CHEBI:65314"/>
        <dbReference type="ChEBI" id="CHEBI:65315"/>
    </reaction>
</comment>
<proteinExistence type="inferred from homology"/>
<evidence type="ECO:0000256" key="1">
    <source>
        <dbReference type="ARBA" id="ARBA00010876"/>
    </source>
</evidence>
<keyword evidence="7" id="KW-1185">Reference proteome</keyword>
<gene>
    <name evidence="6" type="ORF">ACFQ2O_04905</name>
</gene>
<evidence type="ECO:0000313" key="6">
    <source>
        <dbReference type="EMBL" id="MFD1185540.1"/>
    </source>
</evidence>
<name>A0ABW3SPS8_9BACT</name>
<evidence type="ECO:0000256" key="3">
    <source>
        <dbReference type="PROSITE-ProRule" id="PRU00182"/>
    </source>
</evidence>
<dbReference type="PROSITE" id="PS01129">
    <property type="entry name" value="PSI_RLU"/>
    <property type="match status" value="1"/>
</dbReference>
<comment type="caution">
    <text evidence="6">The sequence shown here is derived from an EMBL/GenBank/DDBJ whole genome shotgun (WGS) entry which is preliminary data.</text>
</comment>
<dbReference type="EMBL" id="JBHTLD010000026">
    <property type="protein sequence ID" value="MFD1185540.1"/>
    <property type="molecule type" value="Genomic_DNA"/>
</dbReference>
<dbReference type="NCBIfam" id="TIGR00005">
    <property type="entry name" value="rluA_subfam"/>
    <property type="match status" value="1"/>
</dbReference>
<dbReference type="Proteomes" id="UP001597094">
    <property type="component" value="Unassembled WGS sequence"/>
</dbReference>
<dbReference type="InterPro" id="IPR050188">
    <property type="entry name" value="RluA_PseudoU_synthase"/>
</dbReference>
<reference evidence="7" key="1">
    <citation type="journal article" date="2019" name="Int. J. Syst. Evol. Microbiol.">
        <title>The Global Catalogue of Microorganisms (GCM) 10K type strain sequencing project: providing services to taxonomists for standard genome sequencing and annotation.</title>
        <authorList>
            <consortium name="The Broad Institute Genomics Platform"/>
            <consortium name="The Broad Institute Genome Sequencing Center for Infectious Disease"/>
            <person name="Wu L."/>
            <person name="Ma J."/>
        </authorList>
    </citation>
    <scope>NUCLEOTIDE SEQUENCE [LARGE SCALE GENOMIC DNA]</scope>
    <source>
        <strain evidence="7">JCM 31319</strain>
    </source>
</reference>
<keyword evidence="2 4" id="KW-0413">Isomerase</keyword>
<dbReference type="InterPro" id="IPR006225">
    <property type="entry name" value="PsdUridine_synth_RluC/D"/>
</dbReference>
<evidence type="ECO:0000256" key="2">
    <source>
        <dbReference type="ARBA" id="ARBA00023235"/>
    </source>
</evidence>
<dbReference type="InterPro" id="IPR002942">
    <property type="entry name" value="S4_RNA-bd"/>
</dbReference>
<evidence type="ECO:0000256" key="4">
    <source>
        <dbReference type="RuleBase" id="RU362028"/>
    </source>
</evidence>
<dbReference type="Pfam" id="PF01479">
    <property type="entry name" value="S4"/>
    <property type="match status" value="1"/>
</dbReference>
<dbReference type="SUPFAM" id="SSF55120">
    <property type="entry name" value="Pseudouridine synthase"/>
    <property type="match status" value="1"/>
</dbReference>
<dbReference type="PROSITE" id="PS50889">
    <property type="entry name" value="S4"/>
    <property type="match status" value="1"/>
</dbReference>
<comment type="similarity">
    <text evidence="1 4">Belongs to the pseudouridine synthase RluA family.</text>
</comment>
<dbReference type="SMART" id="SM00363">
    <property type="entry name" value="S4"/>
    <property type="match status" value="1"/>
</dbReference>
<dbReference type="PANTHER" id="PTHR21600">
    <property type="entry name" value="MITOCHONDRIAL RNA PSEUDOURIDINE SYNTHASE"/>
    <property type="match status" value="1"/>
</dbReference>
<organism evidence="6 7">
    <name type="scientific">Pontibacter rugosus</name>
    <dbReference type="NCBI Taxonomy" id="1745966"/>
    <lineage>
        <taxon>Bacteria</taxon>
        <taxon>Pseudomonadati</taxon>
        <taxon>Bacteroidota</taxon>
        <taxon>Cytophagia</taxon>
        <taxon>Cytophagales</taxon>
        <taxon>Hymenobacteraceae</taxon>
        <taxon>Pontibacter</taxon>
    </lineage>
</organism>
<dbReference type="InterPro" id="IPR006224">
    <property type="entry name" value="PsdUridine_synth_RluA-like_CS"/>
</dbReference>
<comment type="function">
    <text evidence="4">Responsible for synthesis of pseudouridine from uracil.</text>
</comment>
<sequence length="346" mass="39593">MVEYTETENIDDSDELYEHHRIVVDRNQALLRVDKFLMDRLPNVTRNKLQSAIKSESVQVNHKPVKVSYKVKPQDVITITLAEPPRDTDVIPEDIPLTILYEDEELLLVNKAAGMVVHPAYNNWSGTLVNALKYYLQNLPTHRNGESRPGLVHRIDKDTSGLLVIAKTDYSMAYLAKQFFDHSIERTYYALVWGVPKQLSGTITGHVGRSAKDRRVMSVYPDGGYGKHAVTHYKVLRSFKHVSLVQCNLETGRTHQIRAHMKYLGHPLFSDATYGGDSILSGMPNGSYKTFVENAFKLMPRQALHAKSLGFKHPVTKEFMQYDSELPQDFKAVLEKWELYEEQLEM</sequence>
<feature type="domain" description="RNA-binding S4" evidence="5">
    <location>
        <begin position="31"/>
        <end position="96"/>
    </location>
</feature>